<keyword evidence="1" id="KW-0732">Signal</keyword>
<feature type="signal peptide" evidence="1">
    <location>
        <begin position="1"/>
        <end position="22"/>
    </location>
</feature>
<accession>A0A8E2AKV1</accession>
<evidence type="ECO:0000313" key="2">
    <source>
        <dbReference type="EMBL" id="OCH86361.1"/>
    </source>
</evidence>
<evidence type="ECO:0000256" key="1">
    <source>
        <dbReference type="SAM" id="SignalP"/>
    </source>
</evidence>
<proteinExistence type="predicted"/>
<organism evidence="2 3">
    <name type="scientific">Obba rivulosa</name>
    <dbReference type="NCBI Taxonomy" id="1052685"/>
    <lineage>
        <taxon>Eukaryota</taxon>
        <taxon>Fungi</taxon>
        <taxon>Dikarya</taxon>
        <taxon>Basidiomycota</taxon>
        <taxon>Agaricomycotina</taxon>
        <taxon>Agaricomycetes</taxon>
        <taxon>Polyporales</taxon>
        <taxon>Gelatoporiaceae</taxon>
        <taxon>Obba</taxon>
    </lineage>
</organism>
<dbReference type="PANTHER" id="PTHR34862:SF1">
    <property type="entry name" value="SPARK DOMAIN-CONTAINING PROTEIN"/>
    <property type="match status" value="1"/>
</dbReference>
<reference evidence="2 3" key="1">
    <citation type="submission" date="2016-07" db="EMBL/GenBank/DDBJ databases">
        <title>Draft genome of the white-rot fungus Obba rivulosa 3A-2.</title>
        <authorList>
            <consortium name="DOE Joint Genome Institute"/>
            <person name="Miettinen O."/>
            <person name="Riley R."/>
            <person name="Acob R."/>
            <person name="Barry K."/>
            <person name="Cullen D."/>
            <person name="De Vries R."/>
            <person name="Hainaut M."/>
            <person name="Hatakka A."/>
            <person name="Henrissat B."/>
            <person name="Hilden K."/>
            <person name="Kuo R."/>
            <person name="Labutti K."/>
            <person name="Lipzen A."/>
            <person name="Makela M.R."/>
            <person name="Sandor L."/>
            <person name="Spatafora J.W."/>
            <person name="Grigoriev I.V."/>
            <person name="Hibbett D.S."/>
        </authorList>
    </citation>
    <scope>NUCLEOTIDE SEQUENCE [LARGE SCALE GENOMIC DNA]</scope>
    <source>
        <strain evidence="2 3">3A-2</strain>
    </source>
</reference>
<evidence type="ECO:0000313" key="3">
    <source>
        <dbReference type="Proteomes" id="UP000250043"/>
    </source>
</evidence>
<dbReference type="PANTHER" id="PTHR34862">
    <property type="entry name" value="SPARK DOMAIN-CONTAINING PROTEIN"/>
    <property type="match status" value="1"/>
</dbReference>
<protein>
    <submittedName>
        <fullName evidence="2">Uncharacterized protein</fullName>
    </submittedName>
</protein>
<keyword evidence="3" id="KW-1185">Reference proteome</keyword>
<sequence length="266" mass="27125">MLFTKNFAVSAVVAAGVSSAIAQSISSQCQTTLVTLVTSPEAQCLSPETLAGLVVSSPNSSVVEPINNWLGNLCSQASCSNTTLATLVTNLTAGCQSDLQSFGFSNNSLDEVIQIVQEVYPVARQVACLADSSNNNTLCVTETLNNIQQATGTLSIDNLESLITQIMGGSLPSLNIPESALCTDCTQAAFEILDQSFTSVVNQTSSTVSSVCGTGFTDGSMPPTVVETANNSTASNAAMALSASGPVFGVTLSSLAAVSVAFAVLA</sequence>
<dbReference type="Proteomes" id="UP000250043">
    <property type="component" value="Unassembled WGS sequence"/>
</dbReference>
<name>A0A8E2AKV1_9APHY</name>
<feature type="chain" id="PRO_5034057609" evidence="1">
    <location>
        <begin position="23"/>
        <end position="266"/>
    </location>
</feature>
<dbReference type="OrthoDB" id="2536450at2759"/>
<gene>
    <name evidence="2" type="ORF">OBBRIDRAFT_783397</name>
</gene>
<dbReference type="AlphaFoldDB" id="A0A8E2AKV1"/>
<dbReference type="EMBL" id="KV722532">
    <property type="protein sequence ID" value="OCH86361.1"/>
    <property type="molecule type" value="Genomic_DNA"/>
</dbReference>